<dbReference type="InterPro" id="IPR011009">
    <property type="entry name" value="Kinase-like_dom_sf"/>
</dbReference>
<gene>
    <name evidence="1" type="ORF">FDY93_10860</name>
</gene>
<evidence type="ECO:0000313" key="2">
    <source>
        <dbReference type="Proteomes" id="UP000306791"/>
    </source>
</evidence>
<sequence>MHTANAELPGLEQKTRFLLSPDSYPEGTSSVRLEETHMARLFLTDKFVYKMKKPVCFHYLDFSSLDKRYGVCSEELRLNRRLTDGVYLDLVPLRLSAGGRLSLGPSGTPVEWLVKMRRLREQDCLTQQIDRVSAHSLAPLLQRLRDFHRSAASLPLSATQYLARLRQRVETVRLGLRAPELALDGGEIDGLAAALVDFIHAHSALIGGRAENGHIVEGHGDLRPEHCFLTEPPQIIDCLEFNRDLRCLNPLDELCYLALECELLGRPDLCGLIVSSYSDDGAPDSALVRFYQCYRAFLRAQLAAAHLLDNEVTATKKWQRMTRIYLDAAARRQLRN</sequence>
<evidence type="ECO:0008006" key="3">
    <source>
        <dbReference type="Google" id="ProtNLM"/>
    </source>
</evidence>
<dbReference type="SUPFAM" id="SSF56112">
    <property type="entry name" value="Protein kinase-like (PK-like)"/>
    <property type="match status" value="1"/>
</dbReference>
<dbReference type="InterPro" id="IPR052732">
    <property type="entry name" value="Cell-binding_unc_protein"/>
</dbReference>
<keyword evidence="2" id="KW-1185">Reference proteome</keyword>
<proteinExistence type="predicted"/>
<evidence type="ECO:0000313" key="1">
    <source>
        <dbReference type="EMBL" id="TLM76872.1"/>
    </source>
</evidence>
<dbReference type="PANTHER" id="PTHR43883">
    <property type="entry name" value="SLR0207 PROTEIN"/>
    <property type="match status" value="1"/>
</dbReference>
<organism evidence="1 2">
    <name type="scientific">Microbulbifer harenosus</name>
    <dbReference type="NCBI Taxonomy" id="2576840"/>
    <lineage>
        <taxon>Bacteria</taxon>
        <taxon>Pseudomonadati</taxon>
        <taxon>Pseudomonadota</taxon>
        <taxon>Gammaproteobacteria</taxon>
        <taxon>Cellvibrionales</taxon>
        <taxon>Microbulbiferaceae</taxon>
        <taxon>Microbulbifer</taxon>
    </lineage>
</organism>
<comment type="caution">
    <text evidence="1">The sequence shown here is derived from an EMBL/GenBank/DDBJ whole genome shotgun (WGS) entry which is preliminary data.</text>
</comment>
<dbReference type="Proteomes" id="UP000306791">
    <property type="component" value="Unassembled WGS sequence"/>
</dbReference>
<protein>
    <recommendedName>
        <fullName evidence="3">Aminoglycoside phosphotransferase domain-containing protein</fullName>
    </recommendedName>
</protein>
<reference evidence="1 2" key="1">
    <citation type="submission" date="2019-05" db="EMBL/GenBank/DDBJ databases">
        <title>Microbulbifer harenosus sp. nov., an alginate-degrading bacterium isolated from coastal sand.</title>
        <authorList>
            <person name="Huang H."/>
            <person name="Mo K."/>
            <person name="Bao S."/>
        </authorList>
    </citation>
    <scope>NUCLEOTIDE SEQUENCE [LARGE SCALE GENOMIC DNA]</scope>
    <source>
        <strain evidence="1 2">HB161719</strain>
    </source>
</reference>
<dbReference type="RefSeq" id="WP_138235780.1">
    <property type="nucleotide sequence ID" value="NZ_CP185860.1"/>
</dbReference>
<dbReference type="EMBL" id="VANI01000011">
    <property type="protein sequence ID" value="TLM76872.1"/>
    <property type="molecule type" value="Genomic_DNA"/>
</dbReference>
<name>A0ABY2UH55_9GAMM</name>
<accession>A0ABY2UH55</accession>
<dbReference type="PANTHER" id="PTHR43883:SF1">
    <property type="entry name" value="GLUCONOKINASE"/>
    <property type="match status" value="1"/>
</dbReference>